<organism evidence="1 2">
    <name type="scientific">Sinorhizobium glycinis</name>
    <dbReference type="NCBI Taxonomy" id="1472378"/>
    <lineage>
        <taxon>Bacteria</taxon>
        <taxon>Pseudomonadati</taxon>
        <taxon>Pseudomonadota</taxon>
        <taxon>Alphaproteobacteria</taxon>
        <taxon>Hyphomicrobiales</taxon>
        <taxon>Rhizobiaceae</taxon>
        <taxon>Sinorhizobium/Ensifer group</taxon>
        <taxon>Sinorhizobium</taxon>
    </lineage>
</organism>
<dbReference type="EMBL" id="LPUX01000067">
    <property type="protein sequence ID" value="OAP35233.1"/>
    <property type="molecule type" value="Genomic_DNA"/>
</dbReference>
<reference evidence="1 2" key="1">
    <citation type="journal article" date="2016" name="Int. J. Syst. Evol. Microbiol.">
        <title>Ensifer glycinis sp. nov., an novel rhizobial species associated with Glycine spp.</title>
        <authorList>
            <person name="Yan H."/>
            <person name="Yan J."/>
            <person name="Sui X.H."/>
            <person name="Wang E.T."/>
            <person name="Chen W.X."/>
            <person name="Zhang X.X."/>
            <person name="Chen W.F."/>
        </authorList>
    </citation>
    <scope>NUCLEOTIDE SEQUENCE [LARGE SCALE GENOMIC DNA]</scope>
    <source>
        <strain evidence="1 2">CCBAU 23380</strain>
    </source>
</reference>
<comment type="caution">
    <text evidence="1">The sequence shown here is derived from an EMBL/GenBank/DDBJ whole genome shotgun (WGS) entry which is preliminary data.</text>
</comment>
<protein>
    <submittedName>
        <fullName evidence="1">Uncharacterized protein</fullName>
    </submittedName>
</protein>
<evidence type="ECO:0000313" key="2">
    <source>
        <dbReference type="Proteomes" id="UP000094025"/>
    </source>
</evidence>
<dbReference type="Proteomes" id="UP000094025">
    <property type="component" value="Unassembled WGS sequence"/>
</dbReference>
<dbReference type="AlphaFoldDB" id="A0A178XK85"/>
<evidence type="ECO:0000313" key="1">
    <source>
        <dbReference type="EMBL" id="OAP35233.1"/>
    </source>
</evidence>
<keyword evidence="2" id="KW-1185">Reference proteome</keyword>
<sequence length="138" mass="13867">MHQNAIIAIAATLGLAAGAGGTYIATSEPKVEAQAISKAELVAAISADPSLCPVPTVEAPTEAEAQSAYRKAHAASPLVWDGNNLPEISLALGQCDKAGAGPGVACMTSVKMGPDAKPIDRIVGFAKSASGEWIATIN</sequence>
<gene>
    <name evidence="1" type="ORF">AU381_26185</name>
</gene>
<dbReference type="RefSeq" id="WP_064244469.1">
    <property type="nucleotide sequence ID" value="NZ_LPUX01000067.1"/>
</dbReference>
<accession>A0A178XK85</accession>
<proteinExistence type="predicted"/>
<dbReference type="OrthoDB" id="8099935at2"/>
<name>A0A178XK85_9HYPH</name>